<dbReference type="EMBL" id="CP114976">
    <property type="protein sequence ID" value="WBE26600.1"/>
    <property type="molecule type" value="Genomic_DNA"/>
</dbReference>
<evidence type="ECO:0000256" key="2">
    <source>
        <dbReference type="ARBA" id="ARBA00022729"/>
    </source>
</evidence>
<comment type="similarity">
    <text evidence="1">Belongs to the leucine-binding protein family.</text>
</comment>
<dbReference type="RefSeq" id="WP_269819520.1">
    <property type="nucleotide sequence ID" value="NZ_CP114976.1"/>
</dbReference>
<dbReference type="Proteomes" id="UP001212189">
    <property type="component" value="Chromosome"/>
</dbReference>
<feature type="signal peptide" evidence="3">
    <location>
        <begin position="1"/>
        <end position="19"/>
    </location>
</feature>
<dbReference type="PANTHER" id="PTHR30483">
    <property type="entry name" value="LEUCINE-SPECIFIC-BINDING PROTEIN"/>
    <property type="match status" value="1"/>
</dbReference>
<evidence type="ECO:0000313" key="6">
    <source>
        <dbReference type="Proteomes" id="UP001212189"/>
    </source>
</evidence>
<feature type="chain" id="PRO_5042281362" evidence="3">
    <location>
        <begin position="20"/>
        <end position="413"/>
    </location>
</feature>
<evidence type="ECO:0000313" key="5">
    <source>
        <dbReference type="EMBL" id="WBE26600.1"/>
    </source>
</evidence>
<dbReference type="InterPro" id="IPR051010">
    <property type="entry name" value="BCAA_transport"/>
</dbReference>
<dbReference type="InterPro" id="IPR028082">
    <property type="entry name" value="Peripla_BP_I"/>
</dbReference>
<evidence type="ECO:0000256" key="3">
    <source>
        <dbReference type="SAM" id="SignalP"/>
    </source>
</evidence>
<accession>A0AAE9VU86</accession>
<evidence type="ECO:0000256" key="1">
    <source>
        <dbReference type="ARBA" id="ARBA00010062"/>
    </source>
</evidence>
<keyword evidence="6" id="KW-1185">Reference proteome</keyword>
<evidence type="ECO:0000259" key="4">
    <source>
        <dbReference type="Pfam" id="PF13458"/>
    </source>
</evidence>
<protein>
    <submittedName>
        <fullName evidence="5">ABC transporter substrate-binding protein</fullName>
    </submittedName>
</protein>
<dbReference type="Gene3D" id="3.40.50.2300">
    <property type="match status" value="2"/>
</dbReference>
<dbReference type="Pfam" id="PF13458">
    <property type="entry name" value="Peripla_BP_6"/>
    <property type="match status" value="1"/>
</dbReference>
<proteinExistence type="inferred from homology"/>
<keyword evidence="2 3" id="KW-0732">Signal</keyword>
<dbReference type="AlphaFoldDB" id="A0AAE9VU86"/>
<dbReference type="KEGG" id="dce:O6P33_10850"/>
<gene>
    <name evidence="5" type="ORF">O6P33_10850</name>
</gene>
<reference evidence="5 6" key="1">
    <citation type="submission" date="2022-12" db="EMBL/GenBank/DDBJ databases">
        <title>Coexistence and Characterization of a Novel Tigecycline Resistance gene tet(X) variant and blaNDM-1 in a Pseudomonas caeni Isolate of Chicken Origin.</title>
        <authorList>
            <person name="Lu X."/>
            <person name="Zhang L."/>
            <person name="Li R."/>
            <person name="Wang Z."/>
        </authorList>
    </citation>
    <scope>NUCLEOTIDE SEQUENCE [LARGE SCALE GENOMIC DNA]</scope>
    <source>
        <strain evidence="5 6">CE14</strain>
    </source>
</reference>
<sequence>MRMLSALTLWVGMTVTALAADPILIGLNYPRTGHYKEEGLAQMRGALLAIDEINAQGGVLGREVSLITRDTASRPEKAARNVDALVDQGAAMLFGSVSSAVAVAASERARQLNTLYFATIGYSNDVTGANGHRYVFRESSNAAMTGYALGHYLSTHFADKSYFYITADYSWGHSSEQALRDNTNTTDTSKHKGVLLPFPTAKQSDYTAVLKQAQESNAEIVVLALYGHDLVRAMRTAETLGLTKKVQIVAPNLTQSVIEQAGPGLMVGVIGTEHWLWRAPEVENSATGLAFVENFNQAYELYPPSAAASAYTVVKQWADAVQRSNSLDSGAVINALEGHEYSLLKDAAQWRAFDHQNIQTVYVVQVNDREAVMAHPSRQDYFKILERFEFDQNMQTFEQWQADRAAAGKPNKL</sequence>
<feature type="domain" description="Leucine-binding protein" evidence="4">
    <location>
        <begin position="22"/>
        <end position="368"/>
    </location>
</feature>
<dbReference type="PANTHER" id="PTHR30483:SF6">
    <property type="entry name" value="PERIPLASMIC BINDING PROTEIN OF ABC TRANSPORTER FOR NATURAL AMINO ACIDS"/>
    <property type="match status" value="1"/>
</dbReference>
<name>A0AAE9VU86_9GAMM</name>
<dbReference type="SUPFAM" id="SSF53822">
    <property type="entry name" value="Periplasmic binding protein-like I"/>
    <property type="match status" value="1"/>
</dbReference>
<organism evidence="5 6">
    <name type="scientific">Denitrificimonas caeni</name>
    <dbReference type="NCBI Taxonomy" id="521720"/>
    <lineage>
        <taxon>Bacteria</taxon>
        <taxon>Pseudomonadati</taxon>
        <taxon>Pseudomonadota</taxon>
        <taxon>Gammaproteobacteria</taxon>
        <taxon>Pseudomonadales</taxon>
        <taxon>Pseudomonadaceae</taxon>
        <taxon>Denitrificimonas</taxon>
    </lineage>
</organism>
<dbReference type="InterPro" id="IPR028081">
    <property type="entry name" value="Leu-bd"/>
</dbReference>